<dbReference type="OrthoDB" id="9402762at2759"/>
<keyword evidence="15" id="KW-1185">Reference proteome</keyword>
<dbReference type="EC" id="5.1.3.2" evidence="11"/>
<organism evidence="14 15">
    <name type="scientific">Tieghemiomyces parasiticus</name>
    <dbReference type="NCBI Taxonomy" id="78921"/>
    <lineage>
        <taxon>Eukaryota</taxon>
        <taxon>Fungi</taxon>
        <taxon>Fungi incertae sedis</taxon>
        <taxon>Zoopagomycota</taxon>
        <taxon>Kickxellomycotina</taxon>
        <taxon>Dimargaritomycetes</taxon>
        <taxon>Dimargaritales</taxon>
        <taxon>Dimargaritaceae</taxon>
        <taxon>Tieghemiomyces</taxon>
    </lineage>
</organism>
<evidence type="ECO:0000256" key="6">
    <source>
        <dbReference type="ARBA" id="ARBA00023144"/>
    </source>
</evidence>
<dbReference type="InterPro" id="IPR016040">
    <property type="entry name" value="NAD(P)-bd_dom"/>
</dbReference>
<dbReference type="Pfam" id="PF16363">
    <property type="entry name" value="GDP_Man_Dehyd"/>
    <property type="match status" value="1"/>
</dbReference>
<dbReference type="Pfam" id="PF01370">
    <property type="entry name" value="Epimerase"/>
    <property type="match status" value="1"/>
</dbReference>
<dbReference type="Gene3D" id="3.40.50.720">
    <property type="entry name" value="NAD(P)-binding Rossmann-like Domain"/>
    <property type="match status" value="1"/>
</dbReference>
<comment type="similarity">
    <text evidence="10">In the C-terminal section; belongs to the aldose epimerase family.</text>
</comment>
<protein>
    <recommendedName>
        <fullName evidence="11">UDP-glucose 4-epimerase</fullName>
        <ecNumber evidence="11">5.1.3.2</ecNumber>
    </recommendedName>
</protein>
<comment type="pathway">
    <text evidence="4">Carbohydrate metabolism; hexose metabolism.</text>
</comment>
<evidence type="ECO:0000256" key="9">
    <source>
        <dbReference type="ARBA" id="ARBA00037955"/>
    </source>
</evidence>
<dbReference type="Gene3D" id="3.90.25.10">
    <property type="entry name" value="UDP-galactose 4-epimerase, domain 1"/>
    <property type="match status" value="1"/>
</dbReference>
<dbReference type="InterPro" id="IPR001509">
    <property type="entry name" value="Epimerase_deHydtase"/>
</dbReference>
<keyword evidence="7 11" id="KW-0413">Isomerase</keyword>
<dbReference type="SUPFAM" id="SSF51735">
    <property type="entry name" value="NAD(P)-binding Rossmann-fold domains"/>
    <property type="match status" value="1"/>
</dbReference>
<dbReference type="AlphaFoldDB" id="A0A9W8DZI9"/>
<comment type="subunit">
    <text evidence="11">Homodimer.</text>
</comment>
<gene>
    <name evidence="14" type="primary">galE1</name>
    <name evidence="14" type="ORF">IWQ60_003990</name>
</gene>
<proteinExistence type="inferred from homology"/>
<keyword evidence="6" id="KW-0299">Galactose metabolism</keyword>
<evidence type="ECO:0000256" key="3">
    <source>
        <dbReference type="ARBA" id="ARBA00004947"/>
    </source>
</evidence>
<comment type="cofactor">
    <cofactor evidence="2 11">
        <name>NAD(+)</name>
        <dbReference type="ChEBI" id="CHEBI:57540"/>
    </cofactor>
</comment>
<evidence type="ECO:0000313" key="15">
    <source>
        <dbReference type="Proteomes" id="UP001150569"/>
    </source>
</evidence>
<comment type="function">
    <text evidence="8">Mutarotase converts alpha-aldose to the beta-anomer. It is active on D-glucose, L-arabinose, D-xylose, D-galactose, maltose and lactose.</text>
</comment>
<name>A0A9W8DZI9_9FUNG</name>
<comment type="pathway">
    <text evidence="3 11">Carbohydrate metabolism; galactose metabolism.</text>
</comment>
<dbReference type="Proteomes" id="UP001150569">
    <property type="component" value="Unassembled WGS sequence"/>
</dbReference>
<reference evidence="14" key="1">
    <citation type="submission" date="2022-07" db="EMBL/GenBank/DDBJ databases">
        <title>Phylogenomic reconstructions and comparative analyses of Kickxellomycotina fungi.</title>
        <authorList>
            <person name="Reynolds N.K."/>
            <person name="Stajich J.E."/>
            <person name="Barry K."/>
            <person name="Grigoriev I.V."/>
            <person name="Crous P."/>
            <person name="Smith M.E."/>
        </authorList>
    </citation>
    <scope>NUCLEOTIDE SEQUENCE</scope>
    <source>
        <strain evidence="14">RSA 861</strain>
    </source>
</reference>
<evidence type="ECO:0000259" key="13">
    <source>
        <dbReference type="Pfam" id="PF16363"/>
    </source>
</evidence>
<dbReference type="GO" id="GO:0003978">
    <property type="term" value="F:UDP-glucose 4-epimerase activity"/>
    <property type="evidence" value="ECO:0007669"/>
    <property type="project" value="UniProtKB-UniRule"/>
</dbReference>
<evidence type="ECO:0000259" key="12">
    <source>
        <dbReference type="Pfam" id="PF01370"/>
    </source>
</evidence>
<evidence type="ECO:0000256" key="7">
    <source>
        <dbReference type="ARBA" id="ARBA00023235"/>
    </source>
</evidence>
<dbReference type="PANTHER" id="PTHR43725:SF47">
    <property type="entry name" value="UDP-GLUCOSE 4-EPIMERASE"/>
    <property type="match status" value="1"/>
</dbReference>
<accession>A0A9W8DZI9</accession>
<evidence type="ECO:0000256" key="4">
    <source>
        <dbReference type="ARBA" id="ARBA00005028"/>
    </source>
</evidence>
<comment type="similarity">
    <text evidence="9">In the N-terminal section; belongs to the NAD(P)-dependent epimerase/dehydratase family.</text>
</comment>
<feature type="domain" description="NAD-dependent epimerase/dehydratase" evidence="12">
    <location>
        <begin position="17"/>
        <end position="85"/>
    </location>
</feature>
<evidence type="ECO:0000256" key="1">
    <source>
        <dbReference type="ARBA" id="ARBA00000083"/>
    </source>
</evidence>
<comment type="caution">
    <text evidence="14">The sequence shown here is derived from an EMBL/GenBank/DDBJ whole genome shotgun (WGS) entry which is preliminary data.</text>
</comment>
<comment type="similarity">
    <text evidence="11">Belongs to the NAD(P)-dependent epimerase/dehydratase family.</text>
</comment>
<keyword evidence="11" id="KW-0119">Carbohydrate metabolism</keyword>
<dbReference type="EMBL" id="JANBPT010000182">
    <property type="protein sequence ID" value="KAJ1926209.1"/>
    <property type="molecule type" value="Genomic_DNA"/>
</dbReference>
<dbReference type="CDD" id="cd05247">
    <property type="entry name" value="UDP_G4E_1_SDR_e"/>
    <property type="match status" value="1"/>
</dbReference>
<evidence type="ECO:0000313" key="14">
    <source>
        <dbReference type="EMBL" id="KAJ1926209.1"/>
    </source>
</evidence>
<dbReference type="GO" id="GO:0006012">
    <property type="term" value="P:galactose metabolic process"/>
    <property type="evidence" value="ECO:0007669"/>
    <property type="project" value="UniProtKB-KW"/>
</dbReference>
<dbReference type="GO" id="GO:0005829">
    <property type="term" value="C:cytosol"/>
    <property type="evidence" value="ECO:0007669"/>
    <property type="project" value="TreeGrafter"/>
</dbReference>
<sequence>MTNAQETIPVNGARPLILVTGGAGFIGSHTLVELVQSGYDVVVVDSLVNSCLESIRRVETIVGRSIYFHQLDICDPEGLDALFRQYYEGPAPAKARTFPHDHGAEEPLAAPAAGQCRIRTVIHFAALKAVGESVRQPLRYYENNISGTLGLLAAMERHGVRQIVFSSSATVYGNVNSQAFSETDSTGNVVNPYGRTKMFMEHIIRDMCVARSGWRAVLLRYFNPVGAHPSGTIGEDPLGYPNNLMPFVCQVAIGRRPKVSVFGNDYPTSDGSGVRDYIHVTDLARGHVRAVEKLARDEEHNPAVNDQPDAESTVDDRCLIYNLGSGVGHTVVEVIECFARATGHTIPWEFAPRRPGDVARLVCNPAKAQRELGFQTNYSLEDMCRDAWRWQSMNPNGFR</sequence>
<dbReference type="InterPro" id="IPR005886">
    <property type="entry name" value="UDP_G4E"/>
</dbReference>
<feature type="domain" description="NAD(P)-binding" evidence="13">
    <location>
        <begin position="115"/>
        <end position="386"/>
    </location>
</feature>
<keyword evidence="5 11" id="KW-0520">NAD</keyword>
<dbReference type="NCBIfam" id="TIGR01179">
    <property type="entry name" value="galE"/>
    <property type="match status" value="1"/>
</dbReference>
<evidence type="ECO:0000256" key="11">
    <source>
        <dbReference type="RuleBase" id="RU366046"/>
    </source>
</evidence>
<evidence type="ECO:0000256" key="8">
    <source>
        <dbReference type="ARBA" id="ARBA00037676"/>
    </source>
</evidence>
<dbReference type="PANTHER" id="PTHR43725">
    <property type="entry name" value="UDP-GLUCOSE 4-EPIMERASE"/>
    <property type="match status" value="1"/>
</dbReference>
<comment type="catalytic activity">
    <reaction evidence="1 11">
        <text>UDP-alpha-D-glucose = UDP-alpha-D-galactose</text>
        <dbReference type="Rhea" id="RHEA:22168"/>
        <dbReference type="ChEBI" id="CHEBI:58885"/>
        <dbReference type="ChEBI" id="CHEBI:66914"/>
        <dbReference type="EC" id="5.1.3.2"/>
    </reaction>
</comment>
<dbReference type="InterPro" id="IPR036291">
    <property type="entry name" value="NAD(P)-bd_dom_sf"/>
</dbReference>
<evidence type="ECO:0000256" key="5">
    <source>
        <dbReference type="ARBA" id="ARBA00023027"/>
    </source>
</evidence>
<evidence type="ECO:0000256" key="10">
    <source>
        <dbReference type="ARBA" id="ARBA00038238"/>
    </source>
</evidence>
<evidence type="ECO:0000256" key="2">
    <source>
        <dbReference type="ARBA" id="ARBA00001911"/>
    </source>
</evidence>